<proteinExistence type="predicted"/>
<evidence type="ECO:0000313" key="3">
    <source>
        <dbReference type="Proteomes" id="UP001152561"/>
    </source>
</evidence>
<dbReference type="AlphaFoldDB" id="A0A9Q1MTX7"/>
<gene>
    <name evidence="2" type="ORF">K7X08_028013</name>
</gene>
<sequence length="131" mass="14637">MSLLTVCASKSKKWRRRIDWSPLLLCSLLVLTISPPTSPQPRDWLELLIRRVQISFSYRSCSRAITFAKHKGRIISSSKTISGASNHCHDAESCKGAGSSYTRSPIFLMDLVIRKNFTSILVTLVLSNLLG</sequence>
<name>A0A9Q1MTX7_9SOLA</name>
<keyword evidence="3" id="KW-1185">Reference proteome</keyword>
<keyword evidence="1" id="KW-0732">Signal</keyword>
<evidence type="ECO:0000256" key="1">
    <source>
        <dbReference type="SAM" id="SignalP"/>
    </source>
</evidence>
<reference evidence="3" key="1">
    <citation type="journal article" date="2023" name="Proc. Natl. Acad. Sci. U.S.A.">
        <title>Genomic and structural basis for evolution of tropane alkaloid biosynthesis.</title>
        <authorList>
            <person name="Wanga Y.-J."/>
            <person name="Taina T."/>
            <person name="Yua J.-Y."/>
            <person name="Lia J."/>
            <person name="Xua B."/>
            <person name="Chenc J."/>
            <person name="D'Auriad J.C."/>
            <person name="Huanga J.-P."/>
            <person name="Huanga S.-X."/>
        </authorList>
    </citation>
    <scope>NUCLEOTIDE SEQUENCE [LARGE SCALE GENOMIC DNA]</scope>
    <source>
        <strain evidence="3">cv. KIB-2019</strain>
    </source>
</reference>
<comment type="caution">
    <text evidence="2">The sequence shown here is derived from an EMBL/GenBank/DDBJ whole genome shotgun (WGS) entry which is preliminary data.</text>
</comment>
<accession>A0A9Q1MTX7</accession>
<feature type="signal peptide" evidence="1">
    <location>
        <begin position="1"/>
        <end position="39"/>
    </location>
</feature>
<organism evidence="2 3">
    <name type="scientific">Anisodus acutangulus</name>
    <dbReference type="NCBI Taxonomy" id="402998"/>
    <lineage>
        <taxon>Eukaryota</taxon>
        <taxon>Viridiplantae</taxon>
        <taxon>Streptophyta</taxon>
        <taxon>Embryophyta</taxon>
        <taxon>Tracheophyta</taxon>
        <taxon>Spermatophyta</taxon>
        <taxon>Magnoliopsida</taxon>
        <taxon>eudicotyledons</taxon>
        <taxon>Gunneridae</taxon>
        <taxon>Pentapetalae</taxon>
        <taxon>asterids</taxon>
        <taxon>lamiids</taxon>
        <taxon>Solanales</taxon>
        <taxon>Solanaceae</taxon>
        <taxon>Solanoideae</taxon>
        <taxon>Hyoscyameae</taxon>
        <taxon>Anisodus</taxon>
    </lineage>
</organism>
<evidence type="ECO:0000313" key="2">
    <source>
        <dbReference type="EMBL" id="KAJ8568480.1"/>
    </source>
</evidence>
<dbReference type="Proteomes" id="UP001152561">
    <property type="component" value="Unassembled WGS sequence"/>
</dbReference>
<dbReference type="EMBL" id="JAJAGQ010000003">
    <property type="protein sequence ID" value="KAJ8568480.1"/>
    <property type="molecule type" value="Genomic_DNA"/>
</dbReference>
<protein>
    <submittedName>
        <fullName evidence="2">Uncharacterized protein</fullName>
    </submittedName>
</protein>
<feature type="chain" id="PRO_5040477720" evidence="1">
    <location>
        <begin position="40"/>
        <end position="131"/>
    </location>
</feature>